<dbReference type="SUPFAM" id="SSF55831">
    <property type="entry name" value="Thymidylate synthase/dCMP hydroxymethylase"/>
    <property type="match status" value="1"/>
</dbReference>
<keyword evidence="3" id="KW-0808">Transferase</keyword>
<dbReference type="GO" id="GO:0032259">
    <property type="term" value="P:methylation"/>
    <property type="evidence" value="ECO:0007669"/>
    <property type="project" value="UniProtKB-KW"/>
</dbReference>
<dbReference type="AlphaFoldDB" id="A0A6C0L8I5"/>
<protein>
    <recommendedName>
        <fullName evidence="1">thymidylate synthase</fullName>
        <ecNumber evidence="1">2.1.1.45</ecNumber>
    </recommendedName>
</protein>
<dbReference type="InterPro" id="IPR045097">
    <property type="entry name" value="Thymidate_synth/dCMP_Mease"/>
</dbReference>
<dbReference type="EC" id="2.1.1.45" evidence="1"/>
<dbReference type="EMBL" id="MN740453">
    <property type="protein sequence ID" value="QHU27319.1"/>
    <property type="molecule type" value="Genomic_DNA"/>
</dbReference>
<evidence type="ECO:0000256" key="2">
    <source>
        <dbReference type="ARBA" id="ARBA00022603"/>
    </source>
</evidence>
<accession>A0A6C0L8I5</accession>
<dbReference type="Gene3D" id="3.30.572.10">
    <property type="entry name" value="Thymidylate synthase/dCMP hydroxymethylase domain"/>
    <property type="match status" value="1"/>
</dbReference>
<dbReference type="PRINTS" id="PR00108">
    <property type="entry name" value="THYMDSNTHASE"/>
</dbReference>
<reference evidence="5" key="1">
    <citation type="journal article" date="2020" name="Nature">
        <title>Giant virus diversity and host interactions through global metagenomics.</title>
        <authorList>
            <person name="Schulz F."/>
            <person name="Roux S."/>
            <person name="Paez-Espino D."/>
            <person name="Jungbluth S."/>
            <person name="Walsh D.A."/>
            <person name="Denef V.J."/>
            <person name="McMahon K.D."/>
            <person name="Konstantinidis K.T."/>
            <person name="Eloe-Fadrosh E.A."/>
            <person name="Kyrpides N.C."/>
            <person name="Woyke T."/>
        </authorList>
    </citation>
    <scope>NUCLEOTIDE SEQUENCE</scope>
    <source>
        <strain evidence="5">GVMAG-M-3300027763-16</strain>
    </source>
</reference>
<dbReference type="PANTHER" id="PTHR11548:SF1">
    <property type="entry name" value="THYMIDYLATE SYNTHASE 1"/>
    <property type="match status" value="1"/>
</dbReference>
<dbReference type="NCBIfam" id="TIGR03284">
    <property type="entry name" value="thym_sym"/>
    <property type="match status" value="1"/>
</dbReference>
<dbReference type="InterPro" id="IPR023451">
    <property type="entry name" value="Thymidate_synth/dCMP_Mease_dom"/>
</dbReference>
<dbReference type="GO" id="GO:0006231">
    <property type="term" value="P:dTMP biosynthetic process"/>
    <property type="evidence" value="ECO:0007669"/>
    <property type="project" value="InterPro"/>
</dbReference>
<evidence type="ECO:0000256" key="3">
    <source>
        <dbReference type="ARBA" id="ARBA00022679"/>
    </source>
</evidence>
<dbReference type="Pfam" id="PF00303">
    <property type="entry name" value="Thymidylat_synt"/>
    <property type="match status" value="1"/>
</dbReference>
<dbReference type="PANTHER" id="PTHR11548">
    <property type="entry name" value="THYMIDYLATE SYNTHASE 1"/>
    <property type="match status" value="1"/>
</dbReference>
<proteinExistence type="predicted"/>
<dbReference type="GO" id="GO:0004799">
    <property type="term" value="F:thymidylate synthase activity"/>
    <property type="evidence" value="ECO:0007669"/>
    <property type="project" value="UniProtKB-EC"/>
</dbReference>
<evidence type="ECO:0000259" key="4">
    <source>
        <dbReference type="Pfam" id="PF00303"/>
    </source>
</evidence>
<organism evidence="5">
    <name type="scientific">viral metagenome</name>
    <dbReference type="NCBI Taxonomy" id="1070528"/>
    <lineage>
        <taxon>unclassified sequences</taxon>
        <taxon>metagenomes</taxon>
        <taxon>organismal metagenomes</taxon>
    </lineage>
</organism>
<evidence type="ECO:0000256" key="1">
    <source>
        <dbReference type="ARBA" id="ARBA00011947"/>
    </source>
</evidence>
<sequence>MIVYVYKTHINIVFYYIIKVYLMYFQGENGYLNLLKDTLADGETKATRNGNVISVFGCMINFKNISESFPLITSKRMFFRGIVEELLWFLRGSTNANELKQKKIHIWDGNSTRQYLDSIGLDYPEGELGPIYGWQWRKFGKEYSNGYADEADEEATEDIYNDMEYNDTESTVTTESTDSSFDYTDTHSITDTYTYVKSKGIDQIKYILEELSKDNNSRRAVLSAWNPVDLKKMALPPCHILYIFNKSSKGLSCHMTLRSSDLFLGLPFNIASTALLTQILAHILYIPANEISLSICDAHIYEEHIPQVNKQISSELYDFPKVIIKKDPPYISACIDEKIRWLEELVYEDFELSNYKSGAPLSAIMK</sequence>
<dbReference type="GO" id="GO:0005829">
    <property type="term" value="C:cytosol"/>
    <property type="evidence" value="ECO:0007669"/>
    <property type="project" value="TreeGrafter"/>
</dbReference>
<keyword evidence="2" id="KW-0489">Methyltransferase</keyword>
<feature type="domain" description="Thymidylate synthase/dCMP hydroxymethylase" evidence="4">
    <location>
        <begin position="30"/>
        <end position="365"/>
    </location>
</feature>
<evidence type="ECO:0000313" key="5">
    <source>
        <dbReference type="EMBL" id="QHU27319.1"/>
    </source>
</evidence>
<dbReference type="CDD" id="cd00351">
    <property type="entry name" value="TS_Pyrimidine_HMase"/>
    <property type="match status" value="1"/>
</dbReference>
<dbReference type="InterPro" id="IPR036926">
    <property type="entry name" value="Thymidate_synth/dCMP_Mease_sf"/>
</dbReference>
<name>A0A6C0L8I5_9ZZZZ</name>
<dbReference type="InterPro" id="IPR000398">
    <property type="entry name" value="Thymidylate_synthase"/>
</dbReference>